<evidence type="ECO:0000256" key="1">
    <source>
        <dbReference type="SAM" id="MobiDB-lite"/>
    </source>
</evidence>
<gene>
    <name evidence="2" type="ORF">CBR_g1199</name>
</gene>
<organism evidence="2 3">
    <name type="scientific">Chara braunii</name>
    <name type="common">Braun's stonewort</name>
    <dbReference type="NCBI Taxonomy" id="69332"/>
    <lineage>
        <taxon>Eukaryota</taxon>
        <taxon>Viridiplantae</taxon>
        <taxon>Streptophyta</taxon>
        <taxon>Charophyceae</taxon>
        <taxon>Charales</taxon>
        <taxon>Characeae</taxon>
        <taxon>Chara</taxon>
    </lineage>
</organism>
<reference evidence="2 3" key="1">
    <citation type="journal article" date="2018" name="Cell">
        <title>The Chara Genome: Secondary Complexity and Implications for Plant Terrestrialization.</title>
        <authorList>
            <person name="Nishiyama T."/>
            <person name="Sakayama H."/>
            <person name="Vries J.D."/>
            <person name="Buschmann H."/>
            <person name="Saint-Marcoux D."/>
            <person name="Ullrich K.K."/>
            <person name="Haas F.B."/>
            <person name="Vanderstraeten L."/>
            <person name="Becker D."/>
            <person name="Lang D."/>
            <person name="Vosolsobe S."/>
            <person name="Rombauts S."/>
            <person name="Wilhelmsson P.K.I."/>
            <person name="Janitza P."/>
            <person name="Kern R."/>
            <person name="Heyl A."/>
            <person name="Rumpler F."/>
            <person name="Villalobos L.I.A.C."/>
            <person name="Clay J.M."/>
            <person name="Skokan R."/>
            <person name="Toyoda A."/>
            <person name="Suzuki Y."/>
            <person name="Kagoshima H."/>
            <person name="Schijlen E."/>
            <person name="Tajeshwar N."/>
            <person name="Catarino B."/>
            <person name="Hetherington A.J."/>
            <person name="Saltykova A."/>
            <person name="Bonnot C."/>
            <person name="Breuninger H."/>
            <person name="Symeonidi A."/>
            <person name="Radhakrishnan G.V."/>
            <person name="Van Nieuwerburgh F."/>
            <person name="Deforce D."/>
            <person name="Chang C."/>
            <person name="Karol K.G."/>
            <person name="Hedrich R."/>
            <person name="Ulvskov P."/>
            <person name="Glockner G."/>
            <person name="Delwiche C.F."/>
            <person name="Petrasek J."/>
            <person name="Van de Peer Y."/>
            <person name="Friml J."/>
            <person name="Beilby M."/>
            <person name="Dolan L."/>
            <person name="Kohara Y."/>
            <person name="Sugano S."/>
            <person name="Fujiyama A."/>
            <person name="Delaux P.-M."/>
            <person name="Quint M."/>
            <person name="TheiBen G."/>
            <person name="Hagemann M."/>
            <person name="Harholt J."/>
            <person name="Dunand C."/>
            <person name="Zachgo S."/>
            <person name="Langdale J."/>
            <person name="Maumus F."/>
            <person name="Straeten D.V.D."/>
            <person name="Gould S.B."/>
            <person name="Rensing S.A."/>
        </authorList>
    </citation>
    <scope>NUCLEOTIDE SEQUENCE [LARGE SCALE GENOMIC DNA]</scope>
    <source>
        <strain evidence="2 3">S276</strain>
    </source>
</reference>
<keyword evidence="3" id="KW-1185">Reference proteome</keyword>
<protein>
    <submittedName>
        <fullName evidence="2">Uncharacterized protein</fullName>
    </submittedName>
</protein>
<dbReference type="Proteomes" id="UP000265515">
    <property type="component" value="Unassembled WGS sequence"/>
</dbReference>
<feature type="compositionally biased region" description="Polar residues" evidence="1">
    <location>
        <begin position="98"/>
        <end position="112"/>
    </location>
</feature>
<feature type="region of interest" description="Disordered" evidence="1">
    <location>
        <begin position="85"/>
        <end position="112"/>
    </location>
</feature>
<name>A0A388KDD6_CHABU</name>
<dbReference type="EMBL" id="BFEA01000095">
    <property type="protein sequence ID" value="GBG68078.1"/>
    <property type="molecule type" value="Genomic_DNA"/>
</dbReference>
<evidence type="ECO:0000313" key="3">
    <source>
        <dbReference type="Proteomes" id="UP000265515"/>
    </source>
</evidence>
<feature type="region of interest" description="Disordered" evidence="1">
    <location>
        <begin position="190"/>
        <end position="243"/>
    </location>
</feature>
<evidence type="ECO:0000313" key="2">
    <source>
        <dbReference type="EMBL" id="GBG68078.1"/>
    </source>
</evidence>
<dbReference type="Gramene" id="GBG68078">
    <property type="protein sequence ID" value="GBG68078"/>
    <property type="gene ID" value="CBR_g1199"/>
</dbReference>
<comment type="caution">
    <text evidence="2">The sequence shown here is derived from an EMBL/GenBank/DDBJ whole genome shotgun (WGS) entry which is preliminary data.</text>
</comment>
<feature type="compositionally biased region" description="Low complexity" evidence="1">
    <location>
        <begin position="230"/>
        <end position="243"/>
    </location>
</feature>
<sequence length="258" mass="27439">MIRDGNMLEVFHSAPAPILRRKEIELYLTTTSRRSLANVPPPADLCHQFSAPVGLFVKATGSICCDRARASMVSMDGTGLSIARDSASRRRLRKPQRHQTSNAPNTVPTTGKTTARVMTMGVRSVCFLAAWGLELLIAAEDDFESEGGGELEGIGVGGTGGSDVGKVLPRGCCAEITGGGEREEMMGLIIGGTDGGEEDEIGEEEGKSQLSISKLKLESRRRKNSSATESDSSFPPARSLSSSLSRKVIALLRRLACA</sequence>
<dbReference type="AlphaFoldDB" id="A0A388KDD6"/>
<proteinExistence type="predicted"/>
<accession>A0A388KDD6</accession>